<dbReference type="GO" id="GO:0003959">
    <property type="term" value="F:NADPH dehydrogenase activity"/>
    <property type="evidence" value="ECO:0007669"/>
    <property type="project" value="InterPro"/>
</dbReference>
<dbReference type="PANTHER" id="PTHR43303">
    <property type="entry name" value="NADPH DEHYDROGENASE C23G7.10C-RELATED"/>
    <property type="match status" value="1"/>
</dbReference>
<dbReference type="InterPro" id="IPR013785">
    <property type="entry name" value="Aldolase_TIM"/>
</dbReference>
<organism evidence="1 2">
    <name type="scientific">Penicillium argentinense</name>
    <dbReference type="NCBI Taxonomy" id="1131581"/>
    <lineage>
        <taxon>Eukaryota</taxon>
        <taxon>Fungi</taxon>
        <taxon>Dikarya</taxon>
        <taxon>Ascomycota</taxon>
        <taxon>Pezizomycotina</taxon>
        <taxon>Eurotiomycetes</taxon>
        <taxon>Eurotiomycetidae</taxon>
        <taxon>Eurotiales</taxon>
        <taxon>Aspergillaceae</taxon>
        <taxon>Penicillium</taxon>
    </lineage>
</organism>
<reference evidence="1" key="2">
    <citation type="journal article" date="2023" name="IMA Fungus">
        <title>Comparative genomic study of the Penicillium genus elucidates a diverse pangenome and 15 lateral gene transfer events.</title>
        <authorList>
            <person name="Petersen C."/>
            <person name="Sorensen T."/>
            <person name="Nielsen M.R."/>
            <person name="Sondergaard T.E."/>
            <person name="Sorensen J.L."/>
            <person name="Fitzpatrick D.A."/>
            <person name="Frisvad J.C."/>
            <person name="Nielsen K.L."/>
        </authorList>
    </citation>
    <scope>NUCLEOTIDE SEQUENCE</scope>
    <source>
        <strain evidence="1">IBT 30761</strain>
    </source>
</reference>
<dbReference type="Gene3D" id="3.20.20.70">
    <property type="entry name" value="Aldolase class I"/>
    <property type="match status" value="1"/>
</dbReference>
<accession>A0A9W9K9H1</accession>
<sequence>MSMAGALKTAFAFCAAPYLQSGRSFQNVLFCPFVSPRLTGWSGLPSLPGTLTKTIKLATLLPEIGDDILDVSWGGITESQRIEITPTYQLDLALTIRQAILKAKGNLFVAAVGHITSPEVASNTVQDDEAEFYDPVL</sequence>
<dbReference type="AlphaFoldDB" id="A0A9W9K9H1"/>
<dbReference type="Proteomes" id="UP001149074">
    <property type="component" value="Unassembled WGS sequence"/>
</dbReference>
<comment type="caution">
    <text evidence="1">The sequence shown here is derived from an EMBL/GenBank/DDBJ whole genome shotgun (WGS) entry which is preliminary data.</text>
</comment>
<keyword evidence="2" id="KW-1185">Reference proteome</keyword>
<proteinExistence type="predicted"/>
<dbReference type="SUPFAM" id="SSF51395">
    <property type="entry name" value="FMN-linked oxidoreductases"/>
    <property type="match status" value="1"/>
</dbReference>
<dbReference type="GeneID" id="81356437"/>
<evidence type="ECO:0000313" key="2">
    <source>
        <dbReference type="Proteomes" id="UP001149074"/>
    </source>
</evidence>
<dbReference type="PANTHER" id="PTHR43303:SF2">
    <property type="entry name" value="INDOLEAMINE 2,3-DIOXYGENASE PYRROLE 2,3-DIOXYGENASE (AFU_ORTHOLOGUE AFUA_5G01450"/>
    <property type="match status" value="1"/>
</dbReference>
<evidence type="ECO:0000313" key="1">
    <source>
        <dbReference type="EMBL" id="KAJ5097963.1"/>
    </source>
</evidence>
<protein>
    <submittedName>
        <fullName evidence="1">Uncharacterized protein</fullName>
    </submittedName>
</protein>
<dbReference type="GO" id="GO:0010181">
    <property type="term" value="F:FMN binding"/>
    <property type="evidence" value="ECO:0007669"/>
    <property type="project" value="InterPro"/>
</dbReference>
<dbReference type="InterPro" id="IPR044152">
    <property type="entry name" value="YqjM-like"/>
</dbReference>
<name>A0A9W9K9H1_9EURO</name>
<dbReference type="EMBL" id="JAPQKI010000005">
    <property type="protein sequence ID" value="KAJ5097963.1"/>
    <property type="molecule type" value="Genomic_DNA"/>
</dbReference>
<dbReference type="GO" id="GO:0050661">
    <property type="term" value="F:NADP binding"/>
    <property type="evidence" value="ECO:0007669"/>
    <property type="project" value="InterPro"/>
</dbReference>
<dbReference type="RefSeq" id="XP_056473617.1">
    <property type="nucleotide sequence ID" value="XM_056617458.1"/>
</dbReference>
<gene>
    <name evidence="1" type="ORF">N7532_004964</name>
</gene>
<reference evidence="1" key="1">
    <citation type="submission" date="2022-11" db="EMBL/GenBank/DDBJ databases">
        <authorList>
            <person name="Petersen C."/>
        </authorList>
    </citation>
    <scope>NUCLEOTIDE SEQUENCE</scope>
    <source>
        <strain evidence="1">IBT 30761</strain>
    </source>
</reference>